<sequence length="633" mass="68162">MVHQQQTGTRGDETPDDATVVSVAAVSLPVDELQLQPAAPAATAGGPAKADKQPSSPSEEAPPLGLTDQTNFLPTKQVITVFLGLSVALACSFLDQTIIATALPRIASDLHSGRESSWVATAYLLTSLSFTPLYGRWSDVFGRKIVLLVSLFVFLVFSLACALAQTMIQLIIFRAFQGIGGGAIITMVLIIVSDIVSLKDRGKYQGINEAVIALSNGFGPVIGGLFAEYTTWRWAFWINLPLGGIAIAVGIWLLPLKKVHGAMREKLVQIDYVGSFLTIASSILLLLGLNWGGVTYPWGSAPVLVPLLLGGAVFALFLFWEARFAKLPIIPVHIFKVKTVSGVYIATMMNGMAFFSILYYVPQFLQLVRGSSPVISSLLLLPFLAPISFVVFLCGQYSSRTGHYRYLIIFGYGVWCIAQGLQSTIDEHSSIGKVVGTLLMAGIASGFTFQTSLLAAQAAVPRHEMAVVTGVRNFVRLFGSTIALAICASLVNNTLRTAIVPLGLTPDQIEALVDDPTIINQPSVLDLDAHGKAVVIAAYTKGFHSVFYLTVACTGIAFLASVFLIEQHELNRADDQELKRQAKEELAKRKLEKKEKDLEAAHSLPELEKEDTQKPAAAGGDLKVSDRAGADRV</sequence>
<dbReference type="PROSITE" id="PS50850">
    <property type="entry name" value="MFS"/>
    <property type="match status" value="1"/>
</dbReference>
<feature type="transmembrane region" description="Helical" evidence="8">
    <location>
        <begin position="341"/>
        <end position="362"/>
    </location>
</feature>
<feature type="transmembrane region" description="Helical" evidence="8">
    <location>
        <begin position="473"/>
        <end position="491"/>
    </location>
</feature>
<evidence type="ECO:0000256" key="2">
    <source>
        <dbReference type="ARBA" id="ARBA00008335"/>
    </source>
</evidence>
<evidence type="ECO:0000313" key="10">
    <source>
        <dbReference type="EMBL" id="GJE94802.1"/>
    </source>
</evidence>
<evidence type="ECO:0000256" key="3">
    <source>
        <dbReference type="ARBA" id="ARBA00022448"/>
    </source>
</evidence>
<comment type="caution">
    <text evidence="10">The sequence shown here is derived from an EMBL/GenBank/DDBJ whole genome shotgun (WGS) entry which is preliminary data.</text>
</comment>
<dbReference type="Proteomes" id="UP000703269">
    <property type="component" value="Unassembled WGS sequence"/>
</dbReference>
<feature type="region of interest" description="Disordered" evidence="7">
    <location>
        <begin position="36"/>
        <end position="67"/>
    </location>
</feature>
<feature type="transmembrane region" description="Helical" evidence="8">
    <location>
        <begin position="235"/>
        <end position="255"/>
    </location>
</feature>
<evidence type="ECO:0000256" key="4">
    <source>
        <dbReference type="ARBA" id="ARBA00022692"/>
    </source>
</evidence>
<gene>
    <name evidence="10" type="ORF">PsYK624_109760</name>
</gene>
<feature type="transmembrane region" description="Helical" evidence="8">
    <location>
        <begin position="406"/>
        <end position="425"/>
    </location>
</feature>
<evidence type="ECO:0000256" key="8">
    <source>
        <dbReference type="SAM" id="Phobius"/>
    </source>
</evidence>
<dbReference type="Gene3D" id="1.20.1250.20">
    <property type="entry name" value="MFS general substrate transporter like domains"/>
    <property type="match status" value="1"/>
</dbReference>
<dbReference type="InterPro" id="IPR036259">
    <property type="entry name" value="MFS_trans_sf"/>
</dbReference>
<evidence type="ECO:0000256" key="6">
    <source>
        <dbReference type="ARBA" id="ARBA00023136"/>
    </source>
</evidence>
<feature type="transmembrane region" description="Helical" evidence="8">
    <location>
        <begin position="437"/>
        <end position="461"/>
    </location>
</feature>
<feature type="transmembrane region" description="Helical" evidence="8">
    <location>
        <begin position="374"/>
        <end position="394"/>
    </location>
</feature>
<dbReference type="GO" id="GO:0012505">
    <property type="term" value="C:endomembrane system"/>
    <property type="evidence" value="ECO:0007669"/>
    <property type="project" value="UniProtKB-SubCell"/>
</dbReference>
<dbReference type="GO" id="GO:0022857">
    <property type="term" value="F:transmembrane transporter activity"/>
    <property type="evidence" value="ECO:0007669"/>
    <property type="project" value="InterPro"/>
</dbReference>
<feature type="transmembrane region" description="Helical" evidence="8">
    <location>
        <begin position="210"/>
        <end position="229"/>
    </location>
</feature>
<reference evidence="10 11" key="1">
    <citation type="submission" date="2021-08" db="EMBL/GenBank/DDBJ databases">
        <title>Draft Genome Sequence of Phanerochaete sordida strain YK-624.</title>
        <authorList>
            <person name="Mori T."/>
            <person name="Dohra H."/>
            <person name="Suzuki T."/>
            <person name="Kawagishi H."/>
            <person name="Hirai H."/>
        </authorList>
    </citation>
    <scope>NUCLEOTIDE SEQUENCE [LARGE SCALE GENOMIC DNA]</scope>
    <source>
        <strain evidence="10 11">YK-624</strain>
    </source>
</reference>
<dbReference type="EMBL" id="BPQB01000043">
    <property type="protein sequence ID" value="GJE94802.1"/>
    <property type="molecule type" value="Genomic_DNA"/>
</dbReference>
<keyword evidence="11" id="KW-1185">Reference proteome</keyword>
<feature type="compositionally biased region" description="Basic and acidic residues" evidence="7">
    <location>
        <begin position="623"/>
        <end position="633"/>
    </location>
</feature>
<keyword evidence="3" id="KW-0813">Transport</keyword>
<comment type="subcellular location">
    <subcellularLocation>
        <location evidence="1">Endomembrane system</location>
        <topology evidence="1">Multi-pass membrane protein</topology>
    </subcellularLocation>
</comment>
<dbReference type="PANTHER" id="PTHR23501:SF189">
    <property type="entry name" value="DRUG TRANSPORTER, PUTATIVE (AFU_ORTHOLOGUE AFUA_4G03920)-RELATED"/>
    <property type="match status" value="1"/>
</dbReference>
<dbReference type="GO" id="GO:0005886">
    <property type="term" value="C:plasma membrane"/>
    <property type="evidence" value="ECO:0007669"/>
    <property type="project" value="TreeGrafter"/>
</dbReference>
<feature type="transmembrane region" description="Helical" evidence="8">
    <location>
        <begin position="116"/>
        <end position="134"/>
    </location>
</feature>
<dbReference type="CDD" id="cd17502">
    <property type="entry name" value="MFS_Azr1_MDR_like"/>
    <property type="match status" value="1"/>
</dbReference>
<evidence type="ECO:0000256" key="5">
    <source>
        <dbReference type="ARBA" id="ARBA00022989"/>
    </source>
</evidence>
<dbReference type="AlphaFoldDB" id="A0A9P3GH10"/>
<evidence type="ECO:0000256" key="1">
    <source>
        <dbReference type="ARBA" id="ARBA00004127"/>
    </source>
</evidence>
<keyword evidence="5 8" id="KW-1133">Transmembrane helix</keyword>
<feature type="transmembrane region" description="Helical" evidence="8">
    <location>
        <begin position="146"/>
        <end position="172"/>
    </location>
</feature>
<evidence type="ECO:0000259" key="9">
    <source>
        <dbReference type="PROSITE" id="PS50850"/>
    </source>
</evidence>
<keyword evidence="6 8" id="KW-0472">Membrane</keyword>
<dbReference type="PANTHER" id="PTHR23501">
    <property type="entry name" value="MAJOR FACILITATOR SUPERFAMILY"/>
    <property type="match status" value="1"/>
</dbReference>
<dbReference type="InterPro" id="IPR011701">
    <property type="entry name" value="MFS"/>
</dbReference>
<feature type="transmembrane region" description="Helical" evidence="8">
    <location>
        <begin position="546"/>
        <end position="565"/>
    </location>
</feature>
<dbReference type="Gene3D" id="1.20.1720.10">
    <property type="entry name" value="Multidrug resistance protein D"/>
    <property type="match status" value="1"/>
</dbReference>
<feature type="transmembrane region" description="Helical" evidence="8">
    <location>
        <begin position="267"/>
        <end position="289"/>
    </location>
</feature>
<feature type="transmembrane region" description="Helical" evidence="8">
    <location>
        <begin position="301"/>
        <end position="320"/>
    </location>
</feature>
<dbReference type="PRINTS" id="PR01036">
    <property type="entry name" value="TCRTETB"/>
</dbReference>
<dbReference type="OrthoDB" id="10021397at2759"/>
<evidence type="ECO:0000256" key="7">
    <source>
        <dbReference type="SAM" id="MobiDB-lite"/>
    </source>
</evidence>
<organism evidence="10 11">
    <name type="scientific">Phanerochaete sordida</name>
    <dbReference type="NCBI Taxonomy" id="48140"/>
    <lineage>
        <taxon>Eukaryota</taxon>
        <taxon>Fungi</taxon>
        <taxon>Dikarya</taxon>
        <taxon>Basidiomycota</taxon>
        <taxon>Agaricomycotina</taxon>
        <taxon>Agaricomycetes</taxon>
        <taxon>Polyporales</taxon>
        <taxon>Phanerochaetaceae</taxon>
        <taxon>Phanerochaete</taxon>
    </lineage>
</organism>
<feature type="region of interest" description="Disordered" evidence="7">
    <location>
        <begin position="589"/>
        <end position="633"/>
    </location>
</feature>
<proteinExistence type="inferred from homology"/>
<feature type="transmembrane region" description="Helical" evidence="8">
    <location>
        <begin position="178"/>
        <end position="198"/>
    </location>
</feature>
<feature type="region of interest" description="Disordered" evidence="7">
    <location>
        <begin position="1"/>
        <end position="21"/>
    </location>
</feature>
<dbReference type="InterPro" id="IPR020846">
    <property type="entry name" value="MFS_dom"/>
</dbReference>
<protein>
    <submittedName>
        <fullName evidence="10">MFS general substrate transporter</fullName>
    </submittedName>
</protein>
<accession>A0A9P3GH10</accession>
<feature type="domain" description="Major facilitator superfamily (MFS) profile" evidence="9">
    <location>
        <begin position="81"/>
        <end position="569"/>
    </location>
</feature>
<dbReference type="Pfam" id="PF07690">
    <property type="entry name" value="MFS_1"/>
    <property type="match status" value="1"/>
</dbReference>
<dbReference type="FunFam" id="1.20.1720.10:FF:000013">
    <property type="entry name" value="Related to multidrug resistance proteins"/>
    <property type="match status" value="1"/>
</dbReference>
<feature type="compositionally biased region" description="Low complexity" evidence="7">
    <location>
        <begin position="36"/>
        <end position="48"/>
    </location>
</feature>
<evidence type="ECO:0000313" key="11">
    <source>
        <dbReference type="Proteomes" id="UP000703269"/>
    </source>
</evidence>
<comment type="similarity">
    <text evidence="2">Belongs to the major facilitator superfamily.</text>
</comment>
<feature type="compositionally biased region" description="Basic and acidic residues" evidence="7">
    <location>
        <begin position="589"/>
        <end position="613"/>
    </location>
</feature>
<dbReference type="SUPFAM" id="SSF103473">
    <property type="entry name" value="MFS general substrate transporter"/>
    <property type="match status" value="1"/>
</dbReference>
<feature type="transmembrane region" description="Helical" evidence="8">
    <location>
        <begin position="78"/>
        <end position="104"/>
    </location>
</feature>
<keyword evidence="4 8" id="KW-0812">Transmembrane</keyword>
<name>A0A9P3GH10_9APHY</name>